<evidence type="ECO:0000256" key="7">
    <source>
        <dbReference type="ARBA" id="ARBA00022759"/>
    </source>
</evidence>
<comment type="catalytic activity">
    <reaction evidence="1 10">
        <text>Endonucleolytic cleavage to 5'-phosphomonoester.</text>
        <dbReference type="EC" id="3.1.26.4"/>
    </reaction>
</comment>
<keyword evidence="13" id="KW-1185">Reference proteome</keyword>
<keyword evidence="8 10" id="KW-0378">Hydrolase</keyword>
<keyword evidence="6 10" id="KW-0479">Metal-binding</keyword>
<proteinExistence type="inferred from homology"/>
<dbReference type="InterPro" id="IPR050092">
    <property type="entry name" value="RNase_H"/>
</dbReference>
<gene>
    <name evidence="10 12" type="primary">rnhA</name>
    <name evidence="12" type="ORF">IBL26_09820</name>
</gene>
<dbReference type="PANTHER" id="PTHR10642:SF26">
    <property type="entry name" value="RIBONUCLEASE H1"/>
    <property type="match status" value="1"/>
</dbReference>
<dbReference type="Proteomes" id="UP000626026">
    <property type="component" value="Unassembled WGS sequence"/>
</dbReference>
<feature type="domain" description="RNase H type-1" evidence="11">
    <location>
        <begin position="14"/>
        <end position="155"/>
    </location>
</feature>
<evidence type="ECO:0000256" key="5">
    <source>
        <dbReference type="ARBA" id="ARBA00022722"/>
    </source>
</evidence>
<reference evidence="12 13" key="1">
    <citation type="journal article" date="2013" name="Int. J. Syst. Evol. Microbiol.">
        <title>Roseomonas aerophila sp. nov., isolated from air.</title>
        <authorList>
            <person name="Kim S.J."/>
            <person name="Weon H.Y."/>
            <person name="Ahn J.H."/>
            <person name="Hong S.B."/>
            <person name="Seok S.J."/>
            <person name="Whang K.S."/>
            <person name="Kwon S.W."/>
        </authorList>
    </citation>
    <scope>NUCLEOTIDE SEQUENCE [LARGE SCALE GENOMIC DNA]</scope>
    <source>
        <strain evidence="12 13">NBRC 108923</strain>
    </source>
</reference>
<evidence type="ECO:0000259" key="11">
    <source>
        <dbReference type="PROSITE" id="PS50879"/>
    </source>
</evidence>
<comment type="similarity">
    <text evidence="2 10">Belongs to the RNase H family.</text>
</comment>
<dbReference type="EMBL" id="JACTVA010000013">
    <property type="protein sequence ID" value="MBC9207130.1"/>
    <property type="molecule type" value="Genomic_DNA"/>
</dbReference>
<dbReference type="EC" id="3.1.26.4" evidence="4 10"/>
<protein>
    <recommendedName>
        <fullName evidence="4 10">Ribonuclease H</fullName>
        <shortName evidence="10">RNase H</shortName>
        <ecNumber evidence="4 10">3.1.26.4</ecNumber>
    </recommendedName>
</protein>
<dbReference type="GO" id="GO:0004523">
    <property type="term" value="F:RNA-DNA hybrid ribonuclease activity"/>
    <property type="evidence" value="ECO:0007669"/>
    <property type="project" value="UniProtKB-EC"/>
</dbReference>
<dbReference type="RefSeq" id="WP_187784297.1">
    <property type="nucleotide sequence ID" value="NZ_JACTVA010000013.1"/>
</dbReference>
<dbReference type="PANTHER" id="PTHR10642">
    <property type="entry name" value="RIBONUCLEASE H1"/>
    <property type="match status" value="1"/>
</dbReference>
<organism evidence="12 13">
    <name type="scientific">Teichococcus aerophilus</name>
    <dbReference type="NCBI Taxonomy" id="1224513"/>
    <lineage>
        <taxon>Bacteria</taxon>
        <taxon>Pseudomonadati</taxon>
        <taxon>Pseudomonadota</taxon>
        <taxon>Alphaproteobacteria</taxon>
        <taxon>Acetobacterales</taxon>
        <taxon>Roseomonadaceae</taxon>
        <taxon>Roseomonas</taxon>
    </lineage>
</organism>
<keyword evidence="10" id="KW-0963">Cytoplasm</keyword>
<name>A0ABR7RLX0_9PROT</name>
<evidence type="ECO:0000256" key="3">
    <source>
        <dbReference type="ARBA" id="ARBA00011245"/>
    </source>
</evidence>
<evidence type="ECO:0000313" key="13">
    <source>
        <dbReference type="Proteomes" id="UP000626026"/>
    </source>
</evidence>
<evidence type="ECO:0000313" key="12">
    <source>
        <dbReference type="EMBL" id="MBC9207130.1"/>
    </source>
</evidence>
<dbReference type="HAMAP" id="MF_00042">
    <property type="entry name" value="RNase_H"/>
    <property type="match status" value="1"/>
</dbReference>
<comment type="cofactor">
    <cofactor evidence="10">
        <name>Mg(2+)</name>
        <dbReference type="ChEBI" id="CHEBI:18420"/>
    </cofactor>
    <text evidence="10">Binds 1 Mg(2+) ion per subunit. May bind a second metal ion at a regulatory site, or after substrate binding.</text>
</comment>
<dbReference type="CDD" id="cd09278">
    <property type="entry name" value="RNase_HI_prokaryote_like"/>
    <property type="match status" value="1"/>
</dbReference>
<comment type="caution">
    <text evidence="12">The sequence shown here is derived from an EMBL/GenBank/DDBJ whole genome shotgun (WGS) entry which is preliminary data.</text>
</comment>
<comment type="subunit">
    <text evidence="3 10">Monomer.</text>
</comment>
<evidence type="ECO:0000256" key="1">
    <source>
        <dbReference type="ARBA" id="ARBA00000077"/>
    </source>
</evidence>
<evidence type="ECO:0000256" key="6">
    <source>
        <dbReference type="ARBA" id="ARBA00022723"/>
    </source>
</evidence>
<keyword evidence="5 10" id="KW-0540">Nuclease</keyword>
<dbReference type="InterPro" id="IPR012337">
    <property type="entry name" value="RNaseH-like_sf"/>
</dbReference>
<evidence type="ECO:0000256" key="8">
    <source>
        <dbReference type="ARBA" id="ARBA00022801"/>
    </source>
</evidence>
<feature type="binding site" evidence="10">
    <location>
        <position position="23"/>
    </location>
    <ligand>
        <name>Mg(2+)</name>
        <dbReference type="ChEBI" id="CHEBI:18420"/>
        <label>1</label>
    </ligand>
</feature>
<evidence type="ECO:0000256" key="2">
    <source>
        <dbReference type="ARBA" id="ARBA00005300"/>
    </source>
</evidence>
<sequence>MASDVFETAPPEAAERVVEIWTDGGCKPNPGPGGWAAILKFGEVEKELSGHDPKTTNNRMELTAAAAALEALKRPCTVVLHTDSEYVRNGISRWIHGWVRNNWRNAAKDPVANYELWQRLLAAAKPHKVEWRWVRGHAGDPMNERADQLATIARDSGG</sequence>
<dbReference type="PROSITE" id="PS50879">
    <property type="entry name" value="RNASE_H_1"/>
    <property type="match status" value="1"/>
</dbReference>
<accession>A0ABR7RLX0</accession>
<dbReference type="NCBIfam" id="NF001236">
    <property type="entry name" value="PRK00203.1"/>
    <property type="match status" value="1"/>
</dbReference>
<evidence type="ECO:0000256" key="9">
    <source>
        <dbReference type="ARBA" id="ARBA00022842"/>
    </source>
</evidence>
<comment type="subcellular location">
    <subcellularLocation>
        <location evidence="10">Cytoplasm</location>
    </subcellularLocation>
</comment>
<evidence type="ECO:0000256" key="10">
    <source>
        <dbReference type="HAMAP-Rule" id="MF_00042"/>
    </source>
</evidence>
<feature type="binding site" evidence="10">
    <location>
        <position position="61"/>
    </location>
    <ligand>
        <name>Mg(2+)</name>
        <dbReference type="ChEBI" id="CHEBI:18420"/>
        <label>1</label>
    </ligand>
</feature>
<dbReference type="InterPro" id="IPR036397">
    <property type="entry name" value="RNaseH_sf"/>
</dbReference>
<dbReference type="SUPFAM" id="SSF53098">
    <property type="entry name" value="Ribonuclease H-like"/>
    <property type="match status" value="1"/>
</dbReference>
<feature type="binding site" evidence="10">
    <location>
        <position position="147"/>
    </location>
    <ligand>
        <name>Mg(2+)</name>
        <dbReference type="ChEBI" id="CHEBI:18420"/>
        <label>2</label>
    </ligand>
</feature>
<dbReference type="Pfam" id="PF00075">
    <property type="entry name" value="RNase_H"/>
    <property type="match status" value="1"/>
</dbReference>
<dbReference type="InterPro" id="IPR002156">
    <property type="entry name" value="RNaseH_domain"/>
</dbReference>
<comment type="function">
    <text evidence="10">Endonuclease that specifically degrades the RNA of RNA-DNA hybrids.</text>
</comment>
<feature type="binding site" evidence="10">
    <location>
        <position position="83"/>
    </location>
    <ligand>
        <name>Mg(2+)</name>
        <dbReference type="ChEBI" id="CHEBI:18420"/>
        <label>1</label>
    </ligand>
</feature>
<keyword evidence="9 10" id="KW-0460">Magnesium</keyword>
<feature type="binding site" evidence="10">
    <location>
        <position position="23"/>
    </location>
    <ligand>
        <name>Mg(2+)</name>
        <dbReference type="ChEBI" id="CHEBI:18420"/>
        <label>2</label>
    </ligand>
</feature>
<dbReference type="Gene3D" id="3.30.420.10">
    <property type="entry name" value="Ribonuclease H-like superfamily/Ribonuclease H"/>
    <property type="match status" value="1"/>
</dbReference>
<evidence type="ECO:0000256" key="4">
    <source>
        <dbReference type="ARBA" id="ARBA00012180"/>
    </source>
</evidence>
<dbReference type="InterPro" id="IPR022892">
    <property type="entry name" value="RNaseHI"/>
</dbReference>
<keyword evidence="7 10" id="KW-0255">Endonuclease</keyword>